<dbReference type="Pfam" id="PF04655">
    <property type="entry name" value="APH_6_hur"/>
    <property type="match status" value="1"/>
</dbReference>
<dbReference type="AlphaFoldDB" id="A0AAU7DWR7"/>
<organism evidence="1">
    <name type="scientific">Jonesiaceae bacterium BS-20</name>
    <dbReference type="NCBI Taxonomy" id="3120821"/>
    <lineage>
        <taxon>Bacteria</taxon>
        <taxon>Bacillati</taxon>
        <taxon>Actinomycetota</taxon>
        <taxon>Actinomycetes</taxon>
        <taxon>Micrococcales</taxon>
        <taxon>Jonesiaceae</taxon>
    </lineage>
</organism>
<dbReference type="GO" id="GO:0019748">
    <property type="term" value="P:secondary metabolic process"/>
    <property type="evidence" value="ECO:0007669"/>
    <property type="project" value="InterPro"/>
</dbReference>
<dbReference type="EMBL" id="CP146203">
    <property type="protein sequence ID" value="XBH21403.1"/>
    <property type="molecule type" value="Genomic_DNA"/>
</dbReference>
<sequence>MHCPATSTQRELFTRAAQLLNAKPVATSECFATGGAVLGRVTLAQPYSGGPGSHSGVLDAFLKVTWEAEEISGLRAQAAWHSDWSAPLLAAGPIPKTESTGATFGAIMALGQTGLLPTDADLVTAIGRLHTDLAAVDTTELVPLTAWFSALGDLAQTPRQLPAWAGHVLDYGQETARKLLAQQDNLTALHGDAHHRNLLNFSTPDKSEPDWKFIDPKALYGDRTFDYVNIVFNPDLAQSANPKTLLARARSIAALANIELFTYLRWVGAYGCLSALWHLESDPESAEAMTKLGIAKFAFNQALHTGGPA</sequence>
<reference evidence="1" key="1">
    <citation type="submission" date="2024-02" db="EMBL/GenBank/DDBJ databases">
        <title>Tomenella chthoni gen. nov. sp. nov., a member of the family Jonesiaceae isolated from bat guano.</title>
        <authorList>
            <person name="Miller S.L."/>
            <person name="King J."/>
            <person name="Sankaranarayanan K."/>
            <person name="Lawson P.A."/>
        </authorList>
    </citation>
    <scope>NUCLEOTIDE SEQUENCE</scope>
    <source>
        <strain evidence="1">BS-20</strain>
    </source>
</reference>
<proteinExistence type="predicted"/>
<gene>
    <name evidence="1" type="ORF">V5R04_14500</name>
</gene>
<evidence type="ECO:0000313" key="1">
    <source>
        <dbReference type="EMBL" id="XBH21403.1"/>
    </source>
</evidence>
<dbReference type="SUPFAM" id="SSF56112">
    <property type="entry name" value="Protein kinase-like (PK-like)"/>
    <property type="match status" value="1"/>
</dbReference>
<dbReference type="InterPro" id="IPR011009">
    <property type="entry name" value="Kinase-like_dom_sf"/>
</dbReference>
<dbReference type="InterPro" id="IPR006748">
    <property type="entry name" value="NH2Glyco/OHUrea_AB-resist_kin"/>
</dbReference>
<name>A0AAU7DWR7_9MICO</name>
<protein>
    <submittedName>
        <fullName evidence="1">Aminoglycoside phosphotransferase family protein</fullName>
    </submittedName>
</protein>
<accession>A0AAU7DWR7</accession>
<dbReference type="GO" id="GO:0016773">
    <property type="term" value="F:phosphotransferase activity, alcohol group as acceptor"/>
    <property type="evidence" value="ECO:0007669"/>
    <property type="project" value="InterPro"/>
</dbReference>